<dbReference type="PATRIC" id="fig|45065.4.peg.2373"/>
<keyword evidence="2" id="KW-1185">Reference proteome</keyword>
<dbReference type="Proteomes" id="UP000054785">
    <property type="component" value="Unassembled WGS sequence"/>
</dbReference>
<evidence type="ECO:0000313" key="2">
    <source>
        <dbReference type="Proteomes" id="UP000054785"/>
    </source>
</evidence>
<sequence>MPNRRTRLTPLNNLVAQAFQESANEELSKLVHNAVNLHRIAAPRATELDNKTEALSTKTIRDVQGREVVVIDDPLQTATQRYFSLKFQTSAPTLRLVRNAYFEKTEALPPYLWEDKDTVDAIFCAAKSALDVTQSKACDMKFLEIRTQNPSLPTAEAQVQAKKEIFSEGINRISSLDEKYRKPLLKFFEEKLINKPFDKLRAIDIQKMLFDIQRYQILSAAFAKSIRESENGLDEISFRRALETNLRPIALNIEKFDRLYTNYYVTVSRNFDAFDSLVGLPVATVYYAVKKEGESTEDFSKRTLEEIKQLEHCTSISFGLCSKELPPKKLLANLPPHIKAVTFVEVPNHERSPEWNLTPGQVKDYLSFLPPHIKTLTTSNLPVESTCFGEPETRWSELMPQLPASLENVREYRDGITLGRERRQYTLPRVNTAYESVFNTRYENNVSHLNTEAARGMYALLRHYLGTETRGPNENMFDDLYRSRRIRWRGHRAEIEDLVRKIDSNEIDDPLEILYEMKHINARNTNPNGGLQMRINFLQDHLSRNPNLLLQPDEAPSNQMTSSSAASSSS</sequence>
<dbReference type="RefSeq" id="WP_028387283.1">
    <property type="nucleotide sequence ID" value="NZ_CAAAHN010000005.1"/>
</dbReference>
<evidence type="ECO:0000313" key="1">
    <source>
        <dbReference type="EMBL" id="KTC96500.1"/>
    </source>
</evidence>
<dbReference type="EMBL" id="LNYC01000074">
    <property type="protein sequence ID" value="KTC96500.1"/>
    <property type="molecule type" value="Genomic_DNA"/>
</dbReference>
<reference evidence="1 2" key="1">
    <citation type="submission" date="2015-11" db="EMBL/GenBank/DDBJ databases">
        <title>Genomic analysis of 38 Legionella species identifies large and diverse effector repertoires.</title>
        <authorList>
            <person name="Burstein D."/>
            <person name="Amaro F."/>
            <person name="Zusman T."/>
            <person name="Lifshitz Z."/>
            <person name="Cohen O."/>
            <person name="Gilbert J.A."/>
            <person name="Pupko T."/>
            <person name="Shuman H.A."/>
            <person name="Segal G."/>
        </authorList>
    </citation>
    <scope>NUCLEOTIDE SEQUENCE [LARGE SCALE GENOMIC DNA]</scope>
    <source>
        <strain evidence="1 2">ATCC 49504</strain>
    </source>
</reference>
<proteinExistence type="predicted"/>
<dbReference type="STRING" id="45065.Lgee_2183"/>
<comment type="caution">
    <text evidence="1">The sequence shown here is derived from an EMBL/GenBank/DDBJ whole genome shotgun (WGS) entry which is preliminary data.</text>
</comment>
<protein>
    <submittedName>
        <fullName evidence="1">Uncharacterized protein</fullName>
    </submittedName>
</protein>
<gene>
    <name evidence="1" type="ORF">Lgee_2183</name>
</gene>
<dbReference type="AlphaFoldDB" id="A0A0W0TLL8"/>
<organism evidence="1 2">
    <name type="scientific">Legionella geestiana</name>
    <dbReference type="NCBI Taxonomy" id="45065"/>
    <lineage>
        <taxon>Bacteria</taxon>
        <taxon>Pseudomonadati</taxon>
        <taxon>Pseudomonadota</taxon>
        <taxon>Gammaproteobacteria</taxon>
        <taxon>Legionellales</taxon>
        <taxon>Legionellaceae</taxon>
        <taxon>Legionella</taxon>
    </lineage>
</organism>
<name>A0A0W0TLL8_9GAMM</name>
<accession>A0A0W0TLL8</accession>